<reference evidence="2 3" key="1">
    <citation type="submission" date="2016-04" db="EMBL/GenBank/DDBJ databases">
        <title>Complete Genome Sequence of Halotalea alkalilenta IHB B 13600.</title>
        <authorList>
            <person name="Swarnkar M.K."/>
            <person name="Sharma A."/>
            <person name="Kaushal K."/>
            <person name="Soni R."/>
            <person name="Rana S."/>
            <person name="Singh A.K."/>
            <person name="Gulati A."/>
        </authorList>
    </citation>
    <scope>NUCLEOTIDE SEQUENCE [LARGE SCALE GENOMIC DNA]</scope>
    <source>
        <strain evidence="2 3">IHB B 13600</strain>
    </source>
</reference>
<feature type="transmembrane region" description="Helical" evidence="1">
    <location>
        <begin position="7"/>
        <end position="25"/>
    </location>
</feature>
<accession>A0A172YBU8</accession>
<keyword evidence="3" id="KW-1185">Reference proteome</keyword>
<feature type="transmembrane region" description="Helical" evidence="1">
    <location>
        <begin position="57"/>
        <end position="76"/>
    </location>
</feature>
<dbReference type="RefSeq" id="WP_064121574.1">
    <property type="nucleotide sequence ID" value="NZ_CP015243.1"/>
</dbReference>
<evidence type="ECO:0000313" key="2">
    <source>
        <dbReference type="EMBL" id="ANF56596.1"/>
    </source>
</evidence>
<organism evidence="2 3">
    <name type="scientific">Halotalea alkalilenta</name>
    <dbReference type="NCBI Taxonomy" id="376489"/>
    <lineage>
        <taxon>Bacteria</taxon>
        <taxon>Pseudomonadati</taxon>
        <taxon>Pseudomonadota</taxon>
        <taxon>Gammaproteobacteria</taxon>
        <taxon>Oceanospirillales</taxon>
        <taxon>Halomonadaceae</taxon>
        <taxon>Halotalea</taxon>
    </lineage>
</organism>
<dbReference type="KEGG" id="haa:A5892_03185"/>
<dbReference type="EMBL" id="CP015243">
    <property type="protein sequence ID" value="ANF56596.1"/>
    <property type="molecule type" value="Genomic_DNA"/>
</dbReference>
<dbReference type="AlphaFoldDB" id="A0A172YBU8"/>
<dbReference type="Proteomes" id="UP000077875">
    <property type="component" value="Chromosome"/>
</dbReference>
<keyword evidence="1" id="KW-1133">Transmembrane helix</keyword>
<feature type="transmembrane region" description="Helical" evidence="1">
    <location>
        <begin position="31"/>
        <end position="50"/>
    </location>
</feature>
<name>A0A172YBU8_9GAMM</name>
<sequence length="91" mass="9458">MGAVRLRYAWTAVAVLVVALPPLLAMSTLDGYPLLFACALLHAVGLGIAAEGPTKRPLLLGTLVTVLNLVALVWVGDVSFIHALAERSAPA</sequence>
<keyword evidence="1" id="KW-0472">Membrane</keyword>
<evidence type="ECO:0000313" key="3">
    <source>
        <dbReference type="Proteomes" id="UP000077875"/>
    </source>
</evidence>
<gene>
    <name evidence="2" type="ORF">A5892_03185</name>
</gene>
<evidence type="ECO:0000256" key="1">
    <source>
        <dbReference type="SAM" id="Phobius"/>
    </source>
</evidence>
<keyword evidence="1" id="KW-0812">Transmembrane</keyword>
<protein>
    <submittedName>
        <fullName evidence="2">Uncharacterized protein</fullName>
    </submittedName>
</protein>
<proteinExistence type="predicted"/>